<dbReference type="Gene3D" id="3.10.10.10">
    <property type="entry name" value="HIV Type 1 Reverse Transcriptase, subunit A, domain 1"/>
    <property type="match status" value="1"/>
</dbReference>
<proteinExistence type="predicted"/>
<keyword evidence="1" id="KW-0548">Nucleotidyltransferase</keyword>
<dbReference type="PANTHER" id="PTHR24559">
    <property type="entry name" value="TRANSPOSON TY3-I GAG-POL POLYPROTEIN"/>
    <property type="match status" value="1"/>
</dbReference>
<accession>A0A5B6X085</accession>
<evidence type="ECO:0000313" key="1">
    <source>
        <dbReference type="EMBL" id="KAA3487641.1"/>
    </source>
</evidence>
<dbReference type="PANTHER" id="PTHR24559:SF444">
    <property type="entry name" value="REVERSE TRANSCRIPTASE DOMAIN-CONTAINING PROTEIN"/>
    <property type="match status" value="1"/>
</dbReference>
<reference evidence="2" key="1">
    <citation type="journal article" date="2019" name="Plant Biotechnol. J.">
        <title>Genome sequencing of the Australian wild diploid species Gossypium australe highlights disease resistance and delayed gland morphogenesis.</title>
        <authorList>
            <person name="Cai Y."/>
            <person name="Cai X."/>
            <person name="Wang Q."/>
            <person name="Wang P."/>
            <person name="Zhang Y."/>
            <person name="Cai C."/>
            <person name="Xu Y."/>
            <person name="Wang K."/>
            <person name="Zhou Z."/>
            <person name="Wang C."/>
            <person name="Geng S."/>
            <person name="Li B."/>
            <person name="Dong Q."/>
            <person name="Hou Y."/>
            <person name="Wang H."/>
            <person name="Ai P."/>
            <person name="Liu Z."/>
            <person name="Yi F."/>
            <person name="Sun M."/>
            <person name="An G."/>
            <person name="Cheng J."/>
            <person name="Zhang Y."/>
            <person name="Shi Q."/>
            <person name="Xie Y."/>
            <person name="Shi X."/>
            <person name="Chang Y."/>
            <person name="Huang F."/>
            <person name="Chen Y."/>
            <person name="Hong S."/>
            <person name="Mi L."/>
            <person name="Sun Q."/>
            <person name="Zhang L."/>
            <person name="Zhou B."/>
            <person name="Peng R."/>
            <person name="Zhang X."/>
            <person name="Liu F."/>
        </authorList>
    </citation>
    <scope>NUCLEOTIDE SEQUENCE [LARGE SCALE GENOMIC DNA]</scope>
    <source>
        <strain evidence="2">cv. PA1801</strain>
    </source>
</reference>
<gene>
    <name evidence="1" type="ORF">EPI10_031455</name>
</gene>
<keyword evidence="1" id="KW-0808">Transferase</keyword>
<dbReference type="SUPFAM" id="SSF56672">
    <property type="entry name" value="DNA/RNA polymerases"/>
    <property type="match status" value="1"/>
</dbReference>
<dbReference type="EMBL" id="SMMG02000001">
    <property type="protein sequence ID" value="KAA3487641.1"/>
    <property type="molecule type" value="Genomic_DNA"/>
</dbReference>
<dbReference type="Gene3D" id="3.30.70.270">
    <property type="match status" value="1"/>
</dbReference>
<evidence type="ECO:0000313" key="2">
    <source>
        <dbReference type="Proteomes" id="UP000325315"/>
    </source>
</evidence>
<dbReference type="InterPro" id="IPR053134">
    <property type="entry name" value="RNA-dir_DNA_polymerase"/>
</dbReference>
<sequence>MERIRNDQAVPEDALKLKLFRYSLQDRARAWLNALPFMVDASVNGTLLNKSYNEAYEILERIANNNYQYPTIRVRTGRGVSGAMELDVITSLTTQEVFKKEIIKWLDAGIIYPISDSSWVSPVQCVLIKGGVIVVSNDNNKLIPTHTVMEWKVCMDYWKLSKATKKDHFPLSFINQMLDRLVGKAFYYLLDGYSGYKQIAIALTD</sequence>
<dbReference type="OrthoDB" id="1001379at2759"/>
<keyword evidence="2" id="KW-1185">Reference proteome</keyword>
<protein>
    <submittedName>
        <fullName evidence="1">RNA-directed DNA polymerase-like protein</fullName>
    </submittedName>
</protein>
<dbReference type="InterPro" id="IPR043128">
    <property type="entry name" value="Rev_trsase/Diguanyl_cyclase"/>
</dbReference>
<dbReference type="GO" id="GO:0003964">
    <property type="term" value="F:RNA-directed DNA polymerase activity"/>
    <property type="evidence" value="ECO:0007669"/>
    <property type="project" value="UniProtKB-KW"/>
</dbReference>
<comment type="caution">
    <text evidence="1">The sequence shown here is derived from an EMBL/GenBank/DDBJ whole genome shotgun (WGS) entry which is preliminary data.</text>
</comment>
<dbReference type="AlphaFoldDB" id="A0A5B6X085"/>
<organism evidence="1 2">
    <name type="scientific">Gossypium australe</name>
    <dbReference type="NCBI Taxonomy" id="47621"/>
    <lineage>
        <taxon>Eukaryota</taxon>
        <taxon>Viridiplantae</taxon>
        <taxon>Streptophyta</taxon>
        <taxon>Embryophyta</taxon>
        <taxon>Tracheophyta</taxon>
        <taxon>Spermatophyta</taxon>
        <taxon>Magnoliopsida</taxon>
        <taxon>eudicotyledons</taxon>
        <taxon>Gunneridae</taxon>
        <taxon>Pentapetalae</taxon>
        <taxon>rosids</taxon>
        <taxon>malvids</taxon>
        <taxon>Malvales</taxon>
        <taxon>Malvaceae</taxon>
        <taxon>Malvoideae</taxon>
        <taxon>Gossypium</taxon>
    </lineage>
</organism>
<keyword evidence="1" id="KW-0695">RNA-directed DNA polymerase</keyword>
<dbReference type="InterPro" id="IPR043502">
    <property type="entry name" value="DNA/RNA_pol_sf"/>
</dbReference>
<dbReference type="Proteomes" id="UP000325315">
    <property type="component" value="Unassembled WGS sequence"/>
</dbReference>
<name>A0A5B6X085_9ROSI</name>